<evidence type="ECO:0000256" key="6">
    <source>
        <dbReference type="ARBA" id="ARBA00022840"/>
    </source>
</evidence>
<evidence type="ECO:0000256" key="7">
    <source>
        <dbReference type="ARBA" id="ARBA00023137"/>
    </source>
</evidence>
<keyword evidence="6" id="KW-0067">ATP-binding</keyword>
<dbReference type="PANTHER" id="PTHR32309:SF13">
    <property type="entry name" value="FERRIC ENTEROBACTIN TRANSPORT PROTEIN FEPE"/>
    <property type="match status" value="1"/>
</dbReference>
<dbReference type="GO" id="GO:0005524">
    <property type="term" value="F:ATP binding"/>
    <property type="evidence" value="ECO:0007669"/>
    <property type="project" value="UniProtKB-KW"/>
</dbReference>
<dbReference type="KEGG" id="ppsc:EHS13_05570"/>
<dbReference type="InterPro" id="IPR027417">
    <property type="entry name" value="P-loop_NTPase"/>
</dbReference>
<gene>
    <name evidence="10" type="ORF">EHS13_05570</name>
</gene>
<dbReference type="GO" id="GO:0004715">
    <property type="term" value="F:non-membrane spanning protein tyrosine kinase activity"/>
    <property type="evidence" value="ECO:0007669"/>
    <property type="project" value="UniProtKB-EC"/>
</dbReference>
<accession>A0A6B8RDX6</accession>
<evidence type="ECO:0000313" key="11">
    <source>
        <dbReference type="Proteomes" id="UP000426246"/>
    </source>
</evidence>
<evidence type="ECO:0000256" key="1">
    <source>
        <dbReference type="ARBA" id="ARBA00007316"/>
    </source>
</evidence>
<dbReference type="Pfam" id="PF13614">
    <property type="entry name" value="AAA_31"/>
    <property type="match status" value="1"/>
</dbReference>
<dbReference type="RefSeq" id="WP_155699412.1">
    <property type="nucleotide sequence ID" value="NZ_CP034235.1"/>
</dbReference>
<evidence type="ECO:0000259" key="9">
    <source>
        <dbReference type="Pfam" id="PF13614"/>
    </source>
</evidence>
<comment type="similarity">
    <text evidence="1">Belongs to the CpsD/CapB family.</text>
</comment>
<dbReference type="Gene3D" id="3.40.50.300">
    <property type="entry name" value="P-loop containing nucleotide triphosphate hydrolases"/>
    <property type="match status" value="1"/>
</dbReference>
<dbReference type="OrthoDB" id="9794577at2"/>
<keyword evidence="5 10" id="KW-0418">Kinase</keyword>
<dbReference type="InterPro" id="IPR050445">
    <property type="entry name" value="Bact_polysacc_biosynth/exp"/>
</dbReference>
<evidence type="ECO:0000256" key="5">
    <source>
        <dbReference type="ARBA" id="ARBA00022777"/>
    </source>
</evidence>
<dbReference type="PANTHER" id="PTHR32309">
    <property type="entry name" value="TYROSINE-PROTEIN KINASE"/>
    <property type="match status" value="1"/>
</dbReference>
<dbReference type="GO" id="GO:0005886">
    <property type="term" value="C:plasma membrane"/>
    <property type="evidence" value="ECO:0007669"/>
    <property type="project" value="TreeGrafter"/>
</dbReference>
<name>A0A6B8RDX6_9BACL</name>
<keyword evidence="7" id="KW-0829">Tyrosine-protein kinase</keyword>
<organism evidence="10 11">
    <name type="scientific">Paenibacillus psychroresistens</name>
    <dbReference type="NCBI Taxonomy" id="1778678"/>
    <lineage>
        <taxon>Bacteria</taxon>
        <taxon>Bacillati</taxon>
        <taxon>Bacillota</taxon>
        <taxon>Bacilli</taxon>
        <taxon>Bacillales</taxon>
        <taxon>Paenibacillaceae</taxon>
        <taxon>Paenibacillus</taxon>
    </lineage>
</organism>
<sequence length="230" mass="25239">MPSLFISRSTITDLDPMSAAADKYRTLRHKIDHLSAEKQTKIIVVTSALPLEGKTTTAINLAIAYGQAEQKVLLIDGNLHQPMIHQIFAVPNKLGFTSILAGLCPVEQAIKESGVRNVSLLPSGPYPTHSMDPLASVQTTNLLESLKKDYDIILIDSPALLAVTESSEWALHSDGVLLVIRAGMLKEDDMLQAKQLLDQLQIRIIGSVLNDTKPNSKISYYHYTGAQRKI</sequence>
<dbReference type="InterPro" id="IPR025669">
    <property type="entry name" value="AAA_dom"/>
</dbReference>
<dbReference type="AlphaFoldDB" id="A0A6B8RDX6"/>
<dbReference type="Proteomes" id="UP000426246">
    <property type="component" value="Chromosome"/>
</dbReference>
<protein>
    <recommendedName>
        <fullName evidence="2">non-specific protein-tyrosine kinase</fullName>
        <ecNumber evidence="2">2.7.10.2</ecNumber>
    </recommendedName>
</protein>
<keyword evidence="4" id="KW-0547">Nucleotide-binding</keyword>
<evidence type="ECO:0000256" key="2">
    <source>
        <dbReference type="ARBA" id="ARBA00011903"/>
    </source>
</evidence>
<dbReference type="CDD" id="cd05387">
    <property type="entry name" value="BY-kinase"/>
    <property type="match status" value="1"/>
</dbReference>
<keyword evidence="11" id="KW-1185">Reference proteome</keyword>
<keyword evidence="3 10" id="KW-0808">Transferase</keyword>
<evidence type="ECO:0000256" key="3">
    <source>
        <dbReference type="ARBA" id="ARBA00022679"/>
    </source>
</evidence>
<dbReference type="EMBL" id="CP034235">
    <property type="protein sequence ID" value="QGQ94409.1"/>
    <property type="molecule type" value="Genomic_DNA"/>
</dbReference>
<evidence type="ECO:0000256" key="4">
    <source>
        <dbReference type="ARBA" id="ARBA00022741"/>
    </source>
</evidence>
<dbReference type="EC" id="2.7.10.2" evidence="2"/>
<evidence type="ECO:0000256" key="8">
    <source>
        <dbReference type="ARBA" id="ARBA00051245"/>
    </source>
</evidence>
<proteinExistence type="inferred from homology"/>
<evidence type="ECO:0000313" key="10">
    <source>
        <dbReference type="EMBL" id="QGQ94409.1"/>
    </source>
</evidence>
<dbReference type="SUPFAM" id="SSF52540">
    <property type="entry name" value="P-loop containing nucleoside triphosphate hydrolases"/>
    <property type="match status" value="1"/>
</dbReference>
<feature type="domain" description="AAA" evidence="9">
    <location>
        <begin position="51"/>
        <end position="184"/>
    </location>
</feature>
<reference evidence="11" key="1">
    <citation type="submission" date="2018-11" db="EMBL/GenBank/DDBJ databases">
        <title>Complete genome sequence of Paenibacillus sp. ML311-T8.</title>
        <authorList>
            <person name="Nam Y.-D."/>
            <person name="Kang J."/>
            <person name="Chung W.-H."/>
            <person name="Park Y.S."/>
        </authorList>
    </citation>
    <scope>NUCLEOTIDE SEQUENCE [LARGE SCALE GENOMIC DNA]</scope>
    <source>
        <strain evidence="11">ML311-T8</strain>
    </source>
</reference>
<dbReference type="InterPro" id="IPR005702">
    <property type="entry name" value="Wzc-like_C"/>
</dbReference>
<comment type="catalytic activity">
    <reaction evidence="8">
        <text>L-tyrosyl-[protein] + ATP = O-phospho-L-tyrosyl-[protein] + ADP + H(+)</text>
        <dbReference type="Rhea" id="RHEA:10596"/>
        <dbReference type="Rhea" id="RHEA-COMP:10136"/>
        <dbReference type="Rhea" id="RHEA-COMP:20101"/>
        <dbReference type="ChEBI" id="CHEBI:15378"/>
        <dbReference type="ChEBI" id="CHEBI:30616"/>
        <dbReference type="ChEBI" id="CHEBI:46858"/>
        <dbReference type="ChEBI" id="CHEBI:61978"/>
        <dbReference type="ChEBI" id="CHEBI:456216"/>
        <dbReference type="EC" id="2.7.10.2"/>
    </reaction>
</comment>
<dbReference type="NCBIfam" id="TIGR01007">
    <property type="entry name" value="eps_fam"/>
    <property type="match status" value="1"/>
</dbReference>